<evidence type="ECO:0000313" key="4">
    <source>
        <dbReference type="EMBL" id="KAL2654231.1"/>
    </source>
</evidence>
<organism evidence="4 5">
    <name type="scientific">Riccia fluitans</name>
    <dbReference type="NCBI Taxonomy" id="41844"/>
    <lineage>
        <taxon>Eukaryota</taxon>
        <taxon>Viridiplantae</taxon>
        <taxon>Streptophyta</taxon>
        <taxon>Embryophyta</taxon>
        <taxon>Marchantiophyta</taxon>
        <taxon>Marchantiopsida</taxon>
        <taxon>Marchantiidae</taxon>
        <taxon>Marchantiales</taxon>
        <taxon>Ricciaceae</taxon>
        <taxon>Riccia</taxon>
    </lineage>
</organism>
<keyword evidence="5" id="KW-1185">Reference proteome</keyword>
<dbReference type="InterPro" id="IPR044839">
    <property type="entry name" value="NDR1-like"/>
</dbReference>
<dbReference type="GO" id="GO:0016020">
    <property type="term" value="C:membrane"/>
    <property type="evidence" value="ECO:0007669"/>
    <property type="project" value="UniProtKB-SubCell"/>
</dbReference>
<dbReference type="PANTHER" id="PTHR31234">
    <property type="entry name" value="LATE EMBRYOGENESIS ABUNDANT (LEA) HYDROXYPROLINE-RICH GLYCOPROTEIN FAMILY"/>
    <property type="match status" value="1"/>
</dbReference>
<dbReference type="Proteomes" id="UP001605036">
    <property type="component" value="Unassembled WGS sequence"/>
</dbReference>
<comment type="subcellular location">
    <subcellularLocation>
        <location evidence="1">Membrane</location>
    </subcellularLocation>
</comment>
<dbReference type="AlphaFoldDB" id="A0ABD1ZT85"/>
<keyword evidence="3" id="KW-0812">Transmembrane</keyword>
<comment type="caution">
    <text evidence="4">The sequence shown here is derived from an EMBL/GenBank/DDBJ whole genome shotgun (WGS) entry which is preliminary data.</text>
</comment>
<keyword evidence="2 3" id="KW-0472">Membrane</keyword>
<protein>
    <recommendedName>
        <fullName evidence="6">Late embryogenesis abundant protein LEA-2 subgroup domain-containing protein</fullName>
    </recommendedName>
</protein>
<gene>
    <name evidence="4" type="ORF">R1flu_022359</name>
</gene>
<reference evidence="4 5" key="1">
    <citation type="submission" date="2024-09" db="EMBL/GenBank/DDBJ databases">
        <title>Chromosome-scale assembly of Riccia fluitans.</title>
        <authorList>
            <person name="Paukszto L."/>
            <person name="Sawicki J."/>
            <person name="Karawczyk K."/>
            <person name="Piernik-Szablinska J."/>
            <person name="Szczecinska M."/>
            <person name="Mazdziarz M."/>
        </authorList>
    </citation>
    <scope>NUCLEOTIDE SEQUENCE [LARGE SCALE GENOMIC DNA]</scope>
    <source>
        <strain evidence="4">Rf_01</strain>
        <tissue evidence="4">Aerial parts of the thallus</tissue>
    </source>
</reference>
<evidence type="ECO:0000256" key="1">
    <source>
        <dbReference type="ARBA" id="ARBA00004370"/>
    </source>
</evidence>
<name>A0ABD1ZT85_9MARC</name>
<keyword evidence="3" id="KW-1133">Transmembrane helix</keyword>
<feature type="transmembrane region" description="Helical" evidence="3">
    <location>
        <begin position="7"/>
        <end position="29"/>
    </location>
</feature>
<sequence length="201" mass="22744">MPKVVKKYGCICFCISVCILGLTLFGYYIGTGKFLEVPSFQVLDFRLSGLDESLNMSRVNTRSNFTIETHNRGKNMHIYYDDFHFSVQWKNVNMGHGRVAGFSQGSKNTSYFTGSLQSHPANRKLNATEQAQLMEARNIGSMPLSIDMIVKTQWKDISGLKSDKFDARVECQITIEPRISAASQLLEQDCKVLNFKCLEDC</sequence>
<dbReference type="EMBL" id="JBHFFA010000001">
    <property type="protein sequence ID" value="KAL2654231.1"/>
    <property type="molecule type" value="Genomic_DNA"/>
</dbReference>
<evidence type="ECO:0000313" key="5">
    <source>
        <dbReference type="Proteomes" id="UP001605036"/>
    </source>
</evidence>
<evidence type="ECO:0008006" key="6">
    <source>
        <dbReference type="Google" id="ProtNLM"/>
    </source>
</evidence>
<evidence type="ECO:0000256" key="3">
    <source>
        <dbReference type="SAM" id="Phobius"/>
    </source>
</evidence>
<accession>A0ABD1ZT85</accession>
<evidence type="ECO:0000256" key="2">
    <source>
        <dbReference type="ARBA" id="ARBA00023136"/>
    </source>
</evidence>
<proteinExistence type="predicted"/>
<dbReference type="PANTHER" id="PTHR31234:SF2">
    <property type="entry name" value="OS05G0199100 PROTEIN"/>
    <property type="match status" value="1"/>
</dbReference>